<dbReference type="Gene3D" id="3.40.50.150">
    <property type="entry name" value="Vaccinia Virus protein VP39"/>
    <property type="match status" value="1"/>
</dbReference>
<dbReference type="CDD" id="cd02440">
    <property type="entry name" value="AdoMet_MTases"/>
    <property type="match status" value="1"/>
</dbReference>
<protein>
    <submittedName>
        <fullName evidence="7">Cyclopropane-fatty-acyl-phospholipid synthase</fullName>
    </submittedName>
</protein>
<dbReference type="KEGG" id="gbi:PG2T_06945"/>
<dbReference type="GO" id="GO:0008610">
    <property type="term" value="P:lipid biosynthetic process"/>
    <property type="evidence" value="ECO:0007669"/>
    <property type="project" value="InterPro"/>
</dbReference>
<dbReference type="PIRSF" id="PIRSF003085">
    <property type="entry name" value="CMAS"/>
    <property type="match status" value="1"/>
</dbReference>
<reference evidence="8" key="1">
    <citation type="submission" date="2016-03" db="EMBL/GenBank/DDBJ databases">
        <title>Complete genome sequence of Solimmundus cernigliae, representing a novel lineage of polycyclic aromatic hydrocarbon degraders within the Gammaproteobacteria.</title>
        <authorList>
            <person name="Singleton D.R."/>
            <person name="Dickey A.N."/>
            <person name="Scholl E.H."/>
            <person name="Wright F.A."/>
            <person name="Aitken M.D."/>
        </authorList>
    </citation>
    <scope>NUCLEOTIDE SEQUENCE [LARGE SCALE GENOMIC DNA]</scope>
    <source>
        <strain evidence="8">TR3.2</strain>
    </source>
</reference>
<feature type="active site" evidence="6">
    <location>
        <position position="391"/>
    </location>
</feature>
<keyword evidence="8" id="KW-1185">Reference proteome</keyword>
<dbReference type="STRING" id="1810504.PG2T_06945"/>
<keyword evidence="5" id="KW-0443">Lipid metabolism</keyword>
<dbReference type="InParanoid" id="A0A1B1YXJ7"/>
<evidence type="ECO:0000256" key="3">
    <source>
        <dbReference type="ARBA" id="ARBA00022679"/>
    </source>
</evidence>
<dbReference type="GO" id="GO:0032259">
    <property type="term" value="P:methylation"/>
    <property type="evidence" value="ECO:0007669"/>
    <property type="project" value="UniProtKB-KW"/>
</dbReference>
<dbReference type="PANTHER" id="PTHR43667:SF1">
    <property type="entry name" value="CYCLOPROPANE-FATTY-ACYL-PHOSPHOLIPID SYNTHASE"/>
    <property type="match status" value="1"/>
</dbReference>
<dbReference type="AlphaFoldDB" id="A0A1B1YXJ7"/>
<evidence type="ECO:0000313" key="7">
    <source>
        <dbReference type="EMBL" id="ANX05530.1"/>
    </source>
</evidence>
<dbReference type="PANTHER" id="PTHR43667">
    <property type="entry name" value="CYCLOPROPANE-FATTY-ACYL-PHOSPHOLIPID SYNTHASE"/>
    <property type="match status" value="1"/>
</dbReference>
<keyword evidence="4" id="KW-0949">S-adenosyl-L-methionine</keyword>
<evidence type="ECO:0000256" key="6">
    <source>
        <dbReference type="PIRSR" id="PIRSR003085-1"/>
    </source>
</evidence>
<dbReference type="Pfam" id="PF02353">
    <property type="entry name" value="CMAS"/>
    <property type="match status" value="1"/>
</dbReference>
<evidence type="ECO:0000256" key="5">
    <source>
        <dbReference type="ARBA" id="ARBA00023098"/>
    </source>
</evidence>
<dbReference type="GO" id="GO:0008168">
    <property type="term" value="F:methyltransferase activity"/>
    <property type="evidence" value="ECO:0007669"/>
    <property type="project" value="UniProtKB-KW"/>
</dbReference>
<evidence type="ECO:0000313" key="8">
    <source>
        <dbReference type="Proteomes" id="UP000092952"/>
    </source>
</evidence>
<dbReference type="InterPro" id="IPR003333">
    <property type="entry name" value="CMAS"/>
</dbReference>
<evidence type="ECO:0000256" key="4">
    <source>
        <dbReference type="ARBA" id="ARBA00022691"/>
    </source>
</evidence>
<proteinExistence type="inferred from homology"/>
<keyword evidence="3" id="KW-0808">Transferase</keyword>
<gene>
    <name evidence="7" type="ORF">PG2T_06945</name>
</gene>
<evidence type="ECO:0000256" key="1">
    <source>
        <dbReference type="ARBA" id="ARBA00010815"/>
    </source>
</evidence>
<accession>A0A1B1YXJ7</accession>
<organism evidence="7 8">
    <name type="scientific">Immundisolibacter cernigliae</name>
    <dbReference type="NCBI Taxonomy" id="1810504"/>
    <lineage>
        <taxon>Bacteria</taxon>
        <taxon>Pseudomonadati</taxon>
        <taxon>Pseudomonadota</taxon>
        <taxon>Gammaproteobacteria</taxon>
        <taxon>Immundisolibacterales</taxon>
        <taxon>Immundisolibacteraceae</taxon>
        <taxon>Immundisolibacter</taxon>
    </lineage>
</organism>
<dbReference type="InterPro" id="IPR029063">
    <property type="entry name" value="SAM-dependent_MTases_sf"/>
</dbReference>
<keyword evidence="2" id="KW-0489">Methyltransferase</keyword>
<evidence type="ECO:0000256" key="2">
    <source>
        <dbReference type="ARBA" id="ARBA00022603"/>
    </source>
</evidence>
<dbReference type="InterPro" id="IPR050723">
    <property type="entry name" value="CFA/CMAS"/>
</dbReference>
<dbReference type="SUPFAM" id="SSF53335">
    <property type="entry name" value="S-adenosyl-L-methionine-dependent methyltransferases"/>
    <property type="match status" value="1"/>
</dbReference>
<dbReference type="Proteomes" id="UP000092952">
    <property type="component" value="Chromosome"/>
</dbReference>
<dbReference type="OrthoDB" id="9782855at2"/>
<comment type="similarity">
    <text evidence="1">Belongs to the CFA/CMAS family.</text>
</comment>
<name>A0A1B1YXJ7_9GAMM</name>
<dbReference type="EMBL" id="CP014671">
    <property type="protein sequence ID" value="ANX05530.1"/>
    <property type="molecule type" value="Genomic_DNA"/>
</dbReference>
<sequence length="426" mass="47276">MAAAPQGEAPAARRADRAAAHIVQCLLHGHPGGLAVRLWNGRVLGAADAACSLVLHDAAVLRDLVLRRDPLRLAEAFFRGQVDIEGDLYAALGLRSQLGGLRLRWRERFGLAWQALALRGPARAGAELRVARGRRRDARRAIGFHYDVSNDFYRLWLDREMVYSCAYFEDAAHDLDRAQQAKLEHLCRKLRLAPGQRLLDIGCGWGALIVHAARHHGVSAHGITLSRNQYEHVQARIAQGGLAGRVTVALKDYAELDGTAVYDRIVSVGMFEHVGLERLPRYFDAARRLLAPGGVFLNHGITQNGEGWGRTVGTSFINRYVFPGGELDSVSNVQRVMERRGFEILDVEALRPHYALTLRAWVSRLQAAEAEALRLVSPAVYRVWCLYMAACARAFEAGDVGVYQILAAPRGDGRWPVPMTRRDLYV</sequence>